<evidence type="ECO:0000313" key="3">
    <source>
        <dbReference type="Proteomes" id="UP000192276"/>
    </source>
</evidence>
<keyword evidence="3" id="KW-1185">Reference proteome</keyword>
<evidence type="ECO:0000256" key="1">
    <source>
        <dbReference type="SAM" id="SignalP"/>
    </source>
</evidence>
<name>A0A1V9FPN9_9BACT</name>
<keyword evidence="1" id="KW-0732">Signal</keyword>
<accession>A0A1V9FPN9</accession>
<evidence type="ECO:0000313" key="2">
    <source>
        <dbReference type="EMBL" id="OQP60312.1"/>
    </source>
</evidence>
<dbReference type="AlphaFoldDB" id="A0A1V9FPN9"/>
<feature type="chain" id="PRO_5013342963" description="Lipoprotein" evidence="1">
    <location>
        <begin position="26"/>
        <end position="285"/>
    </location>
</feature>
<dbReference type="STRING" id="550983.A4R26_20355"/>
<reference evidence="3" key="1">
    <citation type="submission" date="2016-04" db="EMBL/GenBank/DDBJ databases">
        <authorList>
            <person name="Chen L."/>
            <person name="Zhuang W."/>
            <person name="Wang G."/>
        </authorList>
    </citation>
    <scope>NUCLEOTIDE SEQUENCE [LARGE SCALE GENOMIC DNA]</scope>
    <source>
        <strain evidence="3">208</strain>
    </source>
</reference>
<evidence type="ECO:0008006" key="4">
    <source>
        <dbReference type="Google" id="ProtNLM"/>
    </source>
</evidence>
<feature type="signal peptide" evidence="1">
    <location>
        <begin position="1"/>
        <end position="25"/>
    </location>
</feature>
<sequence>MQTRKSIFPGIMACCLIALSFTACKKDTKDADNDTAPAQDNSLAESNYNDVNTMVDASISLGTSFSFRQATNEPGARVEDVLGGCTTVTIDSASTNRTLVIDFGTTNCKGADGRNRRGKILATWTGKYRDQGTVINITFDNYFVNDNQIKGTHKTTNMGYNAAQHLVYKIEVDGSIVKANNGGTILWKSTREREWVAGASTPLNILDDTYSITGSANGTTATGDAYTISITQALVRKMNCYWFESGKLEVTPAGRLTRILDYGNTGCDNKATVTISNTVFNVQLP</sequence>
<comment type="caution">
    <text evidence="2">The sequence shown here is derived from an EMBL/GenBank/DDBJ whole genome shotgun (WGS) entry which is preliminary data.</text>
</comment>
<organism evidence="2 3">
    <name type="scientific">Niastella populi</name>
    <dbReference type="NCBI Taxonomy" id="550983"/>
    <lineage>
        <taxon>Bacteria</taxon>
        <taxon>Pseudomonadati</taxon>
        <taxon>Bacteroidota</taxon>
        <taxon>Chitinophagia</taxon>
        <taxon>Chitinophagales</taxon>
        <taxon>Chitinophagaceae</taxon>
        <taxon>Niastella</taxon>
    </lineage>
</organism>
<proteinExistence type="predicted"/>
<dbReference type="RefSeq" id="WP_081164421.1">
    <property type="nucleotide sequence ID" value="NZ_LWBP01000156.1"/>
</dbReference>
<dbReference type="OrthoDB" id="1114031at2"/>
<protein>
    <recommendedName>
        <fullName evidence="4">Lipoprotein</fullName>
    </recommendedName>
</protein>
<dbReference type="EMBL" id="LWBP01000156">
    <property type="protein sequence ID" value="OQP60312.1"/>
    <property type="molecule type" value="Genomic_DNA"/>
</dbReference>
<dbReference type="Proteomes" id="UP000192276">
    <property type="component" value="Unassembled WGS sequence"/>
</dbReference>
<dbReference type="PROSITE" id="PS51257">
    <property type="entry name" value="PROKAR_LIPOPROTEIN"/>
    <property type="match status" value="1"/>
</dbReference>
<gene>
    <name evidence="2" type="ORF">A4R26_20355</name>
</gene>